<dbReference type="NCBIfam" id="TIGR00392">
    <property type="entry name" value="ileS"/>
    <property type="match status" value="1"/>
</dbReference>
<evidence type="ECO:0000256" key="11">
    <source>
        <dbReference type="ARBA" id="ARBA00023146"/>
    </source>
</evidence>
<dbReference type="Pfam" id="PF08264">
    <property type="entry name" value="Anticodon_1"/>
    <property type="match status" value="1"/>
</dbReference>
<evidence type="ECO:0000256" key="10">
    <source>
        <dbReference type="ARBA" id="ARBA00022917"/>
    </source>
</evidence>
<accession>W0P0E6</accession>
<dbReference type="GO" id="GO:0004822">
    <property type="term" value="F:isoleucine-tRNA ligase activity"/>
    <property type="evidence" value="ECO:0007669"/>
    <property type="project" value="UniProtKB-UniRule"/>
</dbReference>
<dbReference type="PATRIC" id="fig|1009856.3.peg.140"/>
<dbReference type="FunFam" id="3.40.50.620:FF:000048">
    <property type="entry name" value="Isoleucine--tRNA ligase"/>
    <property type="match status" value="1"/>
</dbReference>
<dbReference type="EMBL" id="CP002697">
    <property type="protein sequence ID" value="AHG60221.1"/>
    <property type="molecule type" value="Genomic_DNA"/>
</dbReference>
<dbReference type="InterPro" id="IPR009008">
    <property type="entry name" value="Val/Leu/Ile-tRNA-synth_edit"/>
</dbReference>
<dbReference type="HAMAP" id="MF_02002">
    <property type="entry name" value="Ile_tRNA_synth_type1"/>
    <property type="match status" value="1"/>
</dbReference>
<evidence type="ECO:0000256" key="8">
    <source>
        <dbReference type="ARBA" id="ARBA00022833"/>
    </source>
</evidence>
<feature type="binding site" evidence="14">
    <location>
        <position position="906"/>
    </location>
    <ligand>
        <name>Zn(2+)</name>
        <dbReference type="ChEBI" id="CHEBI:29105"/>
    </ligand>
</feature>
<dbReference type="PANTHER" id="PTHR42765">
    <property type="entry name" value="SOLEUCYL-TRNA SYNTHETASE"/>
    <property type="match status" value="1"/>
</dbReference>
<dbReference type="HOGENOM" id="CLU_001493_7_0_6"/>
<evidence type="ECO:0000256" key="4">
    <source>
        <dbReference type="ARBA" id="ARBA00022490"/>
    </source>
</evidence>
<comment type="catalytic activity">
    <reaction evidence="13 14">
        <text>tRNA(Ile) + L-isoleucine + ATP = L-isoleucyl-tRNA(Ile) + AMP + diphosphate</text>
        <dbReference type="Rhea" id="RHEA:11060"/>
        <dbReference type="Rhea" id="RHEA-COMP:9666"/>
        <dbReference type="Rhea" id="RHEA-COMP:9695"/>
        <dbReference type="ChEBI" id="CHEBI:30616"/>
        <dbReference type="ChEBI" id="CHEBI:33019"/>
        <dbReference type="ChEBI" id="CHEBI:58045"/>
        <dbReference type="ChEBI" id="CHEBI:78442"/>
        <dbReference type="ChEBI" id="CHEBI:78528"/>
        <dbReference type="ChEBI" id="CHEBI:456215"/>
        <dbReference type="EC" id="6.1.1.5"/>
    </reaction>
</comment>
<feature type="domain" description="Zinc finger FPG/IleRS-type" evidence="16">
    <location>
        <begin position="901"/>
        <end position="927"/>
    </location>
</feature>
<keyword evidence="4 14" id="KW-0963">Cytoplasm</keyword>
<feature type="binding site" evidence="14">
    <location>
        <position position="903"/>
    </location>
    <ligand>
        <name>Zn(2+)</name>
        <dbReference type="ChEBI" id="CHEBI:29105"/>
    </ligand>
</feature>
<keyword evidence="5 14" id="KW-0436">Ligase</keyword>
<proteinExistence type="inferred from homology"/>
<evidence type="ECO:0000256" key="3">
    <source>
        <dbReference type="ARBA" id="ARBA00011245"/>
    </source>
</evidence>
<dbReference type="RefSeq" id="WP_025368795.1">
    <property type="nucleotide sequence ID" value="NZ_CP002697.1"/>
</dbReference>
<dbReference type="InterPro" id="IPR033708">
    <property type="entry name" value="Anticodon_Ile_BEm"/>
</dbReference>
<evidence type="ECO:0000256" key="14">
    <source>
        <dbReference type="HAMAP-Rule" id="MF_02002"/>
    </source>
</evidence>
<dbReference type="Gene3D" id="3.40.50.620">
    <property type="entry name" value="HUPs"/>
    <property type="match status" value="2"/>
</dbReference>
<keyword evidence="8 14" id="KW-0862">Zinc</keyword>
<dbReference type="InterPro" id="IPR010663">
    <property type="entry name" value="Znf_FPG/IleRS"/>
</dbReference>
<dbReference type="CDD" id="cd07960">
    <property type="entry name" value="Anticodon_Ia_Ile_BEm"/>
    <property type="match status" value="1"/>
</dbReference>
<dbReference type="InterPro" id="IPR002300">
    <property type="entry name" value="aa-tRNA-synth_Ia"/>
</dbReference>
<dbReference type="InterPro" id="IPR001412">
    <property type="entry name" value="aa-tRNA-synth_I_CS"/>
</dbReference>
<keyword evidence="6 14" id="KW-0479">Metal-binding</keyword>
<dbReference type="GO" id="GO:0002161">
    <property type="term" value="F:aminoacyl-tRNA deacylase activity"/>
    <property type="evidence" value="ECO:0007669"/>
    <property type="project" value="InterPro"/>
</dbReference>
<keyword evidence="7 14" id="KW-0547">Nucleotide-binding</keyword>
<dbReference type="GO" id="GO:0006428">
    <property type="term" value="P:isoleucyl-tRNA aminoacylation"/>
    <property type="evidence" value="ECO:0007669"/>
    <property type="project" value="UniProtKB-UniRule"/>
</dbReference>
<dbReference type="Pfam" id="PF00133">
    <property type="entry name" value="tRNA-synt_1"/>
    <property type="match status" value="1"/>
</dbReference>
<dbReference type="PANTHER" id="PTHR42765:SF1">
    <property type="entry name" value="ISOLEUCINE--TRNA LIGASE, MITOCHONDRIAL"/>
    <property type="match status" value="1"/>
</dbReference>
<dbReference type="SUPFAM" id="SSF50677">
    <property type="entry name" value="ValRS/IleRS/LeuRS editing domain"/>
    <property type="match status" value="1"/>
</dbReference>
<dbReference type="Pfam" id="PF06827">
    <property type="entry name" value="zf-FPG_IleRS"/>
    <property type="match status" value="1"/>
</dbReference>
<dbReference type="InterPro" id="IPR014729">
    <property type="entry name" value="Rossmann-like_a/b/a_fold"/>
</dbReference>
<evidence type="ECO:0000259" key="16">
    <source>
        <dbReference type="Pfam" id="PF06827"/>
    </source>
</evidence>
<feature type="binding site" evidence="14">
    <location>
        <position position="923"/>
    </location>
    <ligand>
        <name>Zn(2+)</name>
        <dbReference type="ChEBI" id="CHEBI:29105"/>
    </ligand>
</feature>
<dbReference type="InterPro" id="IPR009080">
    <property type="entry name" value="tRNAsynth_Ia_anticodon-bd"/>
</dbReference>
<feature type="binding site" evidence="14">
    <location>
        <position position="926"/>
    </location>
    <ligand>
        <name>Zn(2+)</name>
        <dbReference type="ChEBI" id="CHEBI:29105"/>
    </ligand>
</feature>
<dbReference type="GO" id="GO:0000049">
    <property type="term" value="F:tRNA binding"/>
    <property type="evidence" value="ECO:0007669"/>
    <property type="project" value="InterPro"/>
</dbReference>
<reference evidence="18 19" key="1">
    <citation type="journal article" date="2013" name="BMC Genomics">
        <title>Comparative analysis of genome sequences from four strains of the Buchnera aphidicola Mp endosymbion of the green peach aphid, Myzus persicae.</title>
        <authorList>
            <person name="Jiang Z."/>
            <person name="Jones D.H."/>
            <person name="Khuri S."/>
            <person name="Tsinoremas N.F."/>
            <person name="Wyss T."/>
            <person name="Jander G."/>
            <person name="Wilson A.C."/>
        </authorList>
    </citation>
    <scope>NUCLEOTIDE SEQUENCE [LARGE SCALE GENOMIC DNA]</scope>
    <source>
        <strain evidence="19">str. USDA (Myzus persicae)</strain>
    </source>
</reference>
<dbReference type="PRINTS" id="PR00984">
    <property type="entry name" value="TRNASYNTHILE"/>
</dbReference>
<comment type="cofactor">
    <cofactor evidence="14">
        <name>Zn(2+)</name>
        <dbReference type="ChEBI" id="CHEBI:29105"/>
    </cofactor>
    <text evidence="14">Binds 1 zinc ion per subunit.</text>
</comment>
<feature type="short sequence motif" description="'HIGH' region" evidence="14">
    <location>
        <begin position="58"/>
        <end position="68"/>
    </location>
</feature>
<dbReference type="GO" id="GO:0008270">
    <property type="term" value="F:zinc ion binding"/>
    <property type="evidence" value="ECO:0007669"/>
    <property type="project" value="UniProtKB-UniRule"/>
</dbReference>
<comment type="subunit">
    <text evidence="3 14">Monomer.</text>
</comment>
<dbReference type="PROSITE" id="PS00178">
    <property type="entry name" value="AA_TRNA_LIGASE_I"/>
    <property type="match status" value="1"/>
</dbReference>
<dbReference type="SUPFAM" id="SSF47323">
    <property type="entry name" value="Anticodon-binding domain of a subclass of class I aminoacyl-tRNA synthetases"/>
    <property type="match status" value="1"/>
</dbReference>
<dbReference type="AlphaFoldDB" id="W0P0E6"/>
<sequence>MDDYKKTLNLPDTKFSMRGNLTQKEPIILKNWYENDLYKLIRKKKEGKKIFFLHDGPPYANGNIHIGHAVNKILKDIIIKFKNISGFDAPFIPSWDCHGLPIEQKVEEGILDKNKKISTSTFQKKCRQYAINQVKTQKEDFIRLGVLGDWENPHLTMDFKNEANIIRTLSCIIEKKYLYQDFKPIHWCLQCTSSLSEAEIEYSKKKSDSIIVALKSEQNSILRKLFNCSLLNKKEIYLPIWTTTPWTLPASQAITLHPDFEYQLIETQKWNIIVAKELVNHLFKILKIKKWKVINSLLGKNLEYIKFLHPFLKNISLPVILGKHVNLESGTGAVHTAPDHGPDDYTISKKYNIKTKHLVDVQGNYIDNIHTKLNGINILKANEIIIKILVDYNILLHYETLTHSYPHCWRHKTPIIYRATPQWFINIDQRHLRNNSLKEIKKVSWIPEWGESRIKELIKKRPDWCISRQRKWGVPMSIFIHKKTGKIHPETSILMEIIAKKVEIEGIQAWWNIDLREILGKEHSSYIQIFDILDVWFESGNTHTSIKYKNKKYTKNSADMYLEGSDQHRGWFMSSLIISTLINGKAPYSNVLTHGFVIDGKGQKMSKSIGNTISPNQIIKTLGADILRLWVASSNYCNDISISDEILKNASDTYRRIRNTARFLIASISDFKPEKHIIDRDKMLSLDKWAIGQTKIVQEEIIEFYKNYNFHAVVQRLMYFCSIEMGSFYLDIIKDRQYTFKKNSQERRSCQTAIYYIIQSLVRWIAPILSFTANEIWDYLPEKSSKYVFTEEWFDKLFHLNQDDLFNYQFWNEIINIKNEINKFLEEEIKNKNINNSLEASIILYVLPKLFKKLTILNKELKFIFLTSDAQVKLYDSAPINTKKSKTLSFFKISLKKIKKQKCLRCWHYAIDIKKNIKNSNICNRCILNTQGNGEKRKFI</sequence>
<gene>
    <name evidence="18" type="primary">iles</name>
    <name evidence="14" type="synonym">ileS</name>
    <name evidence="18" type="ORF">BUMPUSDA_CDS00445</name>
</gene>
<dbReference type="KEGG" id="bapu:BUMPUSDA_CDS00445"/>
<evidence type="ECO:0000256" key="7">
    <source>
        <dbReference type="ARBA" id="ARBA00022741"/>
    </source>
</evidence>
<feature type="binding site" evidence="14">
    <location>
        <position position="563"/>
    </location>
    <ligand>
        <name>L-isoleucyl-5'-AMP</name>
        <dbReference type="ChEBI" id="CHEBI:178002"/>
    </ligand>
</feature>
<evidence type="ECO:0000259" key="17">
    <source>
        <dbReference type="Pfam" id="PF08264"/>
    </source>
</evidence>
<dbReference type="SUPFAM" id="SSF52374">
    <property type="entry name" value="Nucleotidylyl transferase"/>
    <property type="match status" value="1"/>
</dbReference>
<keyword evidence="10 14" id="KW-0648">Protein biosynthesis</keyword>
<dbReference type="GO" id="GO:0005829">
    <property type="term" value="C:cytosol"/>
    <property type="evidence" value="ECO:0007669"/>
    <property type="project" value="TreeGrafter"/>
</dbReference>
<dbReference type="InterPro" id="IPR023585">
    <property type="entry name" value="Ile-tRNA-ligase_type1"/>
</dbReference>
<evidence type="ECO:0000256" key="1">
    <source>
        <dbReference type="ARBA" id="ARBA00004496"/>
    </source>
</evidence>
<feature type="domain" description="Aminoacyl-tRNA synthetase class Ia" evidence="15">
    <location>
        <begin position="28"/>
        <end position="643"/>
    </location>
</feature>
<protein>
    <recommendedName>
        <fullName evidence="14">Isoleucine--tRNA ligase</fullName>
        <ecNumber evidence="14">6.1.1.5</ecNumber>
    </recommendedName>
    <alternativeName>
        <fullName evidence="14">Isoleucyl-tRNA synthetase</fullName>
        <shortName evidence="14">IleRS</shortName>
    </alternativeName>
</protein>
<evidence type="ECO:0000313" key="18">
    <source>
        <dbReference type="EMBL" id="AHG60221.1"/>
    </source>
</evidence>
<evidence type="ECO:0000256" key="9">
    <source>
        <dbReference type="ARBA" id="ARBA00022840"/>
    </source>
</evidence>
<dbReference type="GO" id="GO:0005524">
    <property type="term" value="F:ATP binding"/>
    <property type="evidence" value="ECO:0007669"/>
    <property type="project" value="UniProtKB-UniRule"/>
</dbReference>
<dbReference type="FunFam" id="1.10.730.20:FF:000001">
    <property type="entry name" value="Isoleucine--tRNA ligase"/>
    <property type="match status" value="1"/>
</dbReference>
<dbReference type="EC" id="6.1.1.5" evidence="14"/>
<dbReference type="FunFam" id="3.40.50.620:FF:000042">
    <property type="entry name" value="Isoleucine--tRNA ligase"/>
    <property type="match status" value="1"/>
</dbReference>
<comment type="function">
    <text evidence="12 14">Catalyzes the attachment of isoleucine to tRNA(Ile). As IleRS can inadvertently accommodate and process structurally similar amino acids such as valine, to avoid such errors it has two additional distinct tRNA(Ile)-dependent editing activities. One activity is designated as 'pretransfer' editing and involves the hydrolysis of activated Val-AMP. The other activity is designated 'posttransfer' editing and involves deacylation of mischarged Val-tRNA(Ile).</text>
</comment>
<feature type="binding site" evidence="14">
    <location>
        <position position="607"/>
    </location>
    <ligand>
        <name>ATP</name>
        <dbReference type="ChEBI" id="CHEBI:30616"/>
    </ligand>
</feature>
<dbReference type="InterPro" id="IPR002301">
    <property type="entry name" value="Ile-tRNA-ligase"/>
</dbReference>
<keyword evidence="9 14" id="KW-0067">ATP-binding</keyword>
<evidence type="ECO:0000256" key="2">
    <source>
        <dbReference type="ARBA" id="ARBA00006887"/>
    </source>
</evidence>
<evidence type="ECO:0000313" key="19">
    <source>
        <dbReference type="Proteomes" id="UP000019087"/>
    </source>
</evidence>
<evidence type="ECO:0000256" key="6">
    <source>
        <dbReference type="ARBA" id="ARBA00022723"/>
    </source>
</evidence>
<dbReference type="Proteomes" id="UP000019087">
    <property type="component" value="Chromosome"/>
</dbReference>
<evidence type="ECO:0000256" key="13">
    <source>
        <dbReference type="ARBA" id="ARBA00048359"/>
    </source>
</evidence>
<comment type="domain">
    <text evidence="14">IleRS has two distinct active sites: one for aminoacylation and one for editing. The misactivated valine is translocated from the active site to the editing site, which sterically excludes the correctly activated isoleucine. The single editing site contains two valyl binding pockets, one specific for each substrate (Val-AMP or Val-tRNA(Ile)).</text>
</comment>
<organism evidence="18 19">
    <name type="scientific">Buchnera aphidicola str. USDA</name>
    <name type="common">Myzus persicae</name>
    <dbReference type="NCBI Taxonomy" id="1009856"/>
    <lineage>
        <taxon>Bacteria</taxon>
        <taxon>Pseudomonadati</taxon>
        <taxon>Pseudomonadota</taxon>
        <taxon>Gammaproteobacteria</taxon>
        <taxon>Enterobacterales</taxon>
        <taxon>Erwiniaceae</taxon>
        <taxon>Buchnera</taxon>
    </lineage>
</organism>
<feature type="domain" description="Methionyl/Valyl/Leucyl/Isoleucyl-tRNA synthetase anticodon-binding" evidence="17">
    <location>
        <begin position="687"/>
        <end position="843"/>
    </location>
</feature>
<evidence type="ECO:0000256" key="12">
    <source>
        <dbReference type="ARBA" id="ARBA00025217"/>
    </source>
</evidence>
<keyword evidence="11 14" id="KW-0030">Aminoacyl-tRNA synthetase</keyword>
<dbReference type="Gene3D" id="1.10.730.20">
    <property type="match status" value="1"/>
</dbReference>
<comment type="subcellular location">
    <subcellularLocation>
        <location evidence="1 14">Cytoplasm</location>
    </subcellularLocation>
</comment>
<evidence type="ECO:0000259" key="15">
    <source>
        <dbReference type="Pfam" id="PF00133"/>
    </source>
</evidence>
<dbReference type="InterPro" id="IPR013155">
    <property type="entry name" value="M/V/L/I-tRNA-synth_anticd-bd"/>
</dbReference>
<dbReference type="InterPro" id="IPR050081">
    <property type="entry name" value="Ile-tRNA_ligase"/>
</dbReference>
<comment type="similarity">
    <text evidence="2 14">Belongs to the class-I aminoacyl-tRNA synthetase family. IleS type 1 subfamily.</text>
</comment>
<evidence type="ECO:0000256" key="5">
    <source>
        <dbReference type="ARBA" id="ARBA00022598"/>
    </source>
</evidence>
<name>W0P0E6_BUCMP</name>
<feature type="short sequence motif" description="'KMSKS' region" evidence="14">
    <location>
        <begin position="604"/>
        <end position="608"/>
    </location>
</feature>